<keyword evidence="2" id="KW-1185">Reference proteome</keyword>
<sequence>MIATVRAHLEQEGRIVEEVYVSNSDTDSDSASLRVDIFAAAYESRSTVKEMLIEFTSPECKTDEANDLPLSTSQITNEAEAEIPTAAQSSAVVISEAEADASNKDKGKEIMTKEDEERLLREKKEKEERRRREEEEMAETKKAQDRLTAILLREQQIQLYAKQLDELKVKIPAVYQIEEDEALALQLQEQFDKEEEELKKKKEEAKFKITDSELAKEMREEWVKALVSQGEDADYLEKLSKKEIYRAFMGQQGQLAKKKKAEEEEKSKQKSKKTIAFNKRIHEERKIMIDFLQARGESGKRLGPMNFMNLQALYFKVKKDEEERLEKKGSKKRVNTQEEERKSKKSKPSLSPNTSSIQQSSTLLTRPPSSPPSKSKSSHPAPTHQQPPKKKNKPTSKPEDPREIIRWSYSSEDQWFEVFRGRTEAKRSIYTSVDEVLQLPDSDLQRMMELGESSEPENEGGRHLLLEIRHYFNPSKDEIIDAKPLQSHSPFINWSYNAEKNEFTLTDVKGQKMRCSSKAIFKMASKDIKTLSELPLNNPSMDQRGYEVERIVRNMQKLQQQSFSAASTLNAADRQIISSFGWLHLAVDPHLRC</sequence>
<evidence type="ECO:0000313" key="2">
    <source>
        <dbReference type="Proteomes" id="UP001056120"/>
    </source>
</evidence>
<reference evidence="2" key="1">
    <citation type="journal article" date="2022" name="Mol. Ecol. Resour.">
        <title>The genomes of chicory, endive, great burdock and yacon provide insights into Asteraceae palaeo-polyploidization history and plant inulin production.</title>
        <authorList>
            <person name="Fan W."/>
            <person name="Wang S."/>
            <person name="Wang H."/>
            <person name="Wang A."/>
            <person name="Jiang F."/>
            <person name="Liu H."/>
            <person name="Zhao H."/>
            <person name="Xu D."/>
            <person name="Zhang Y."/>
        </authorList>
    </citation>
    <scope>NUCLEOTIDE SEQUENCE [LARGE SCALE GENOMIC DNA]</scope>
    <source>
        <strain evidence="2">cv. Yunnan</strain>
    </source>
</reference>
<organism evidence="1 2">
    <name type="scientific">Smallanthus sonchifolius</name>
    <dbReference type="NCBI Taxonomy" id="185202"/>
    <lineage>
        <taxon>Eukaryota</taxon>
        <taxon>Viridiplantae</taxon>
        <taxon>Streptophyta</taxon>
        <taxon>Embryophyta</taxon>
        <taxon>Tracheophyta</taxon>
        <taxon>Spermatophyta</taxon>
        <taxon>Magnoliopsida</taxon>
        <taxon>eudicotyledons</taxon>
        <taxon>Gunneridae</taxon>
        <taxon>Pentapetalae</taxon>
        <taxon>asterids</taxon>
        <taxon>campanulids</taxon>
        <taxon>Asterales</taxon>
        <taxon>Asteraceae</taxon>
        <taxon>Asteroideae</taxon>
        <taxon>Heliantheae alliance</taxon>
        <taxon>Millerieae</taxon>
        <taxon>Smallanthus</taxon>
    </lineage>
</organism>
<dbReference type="EMBL" id="CM042022">
    <property type="protein sequence ID" value="KAI3816149.1"/>
    <property type="molecule type" value="Genomic_DNA"/>
</dbReference>
<reference evidence="1 2" key="2">
    <citation type="journal article" date="2022" name="Mol. Ecol. Resour.">
        <title>The genomes of chicory, endive, great burdock and yacon provide insights into Asteraceae paleo-polyploidization history and plant inulin production.</title>
        <authorList>
            <person name="Fan W."/>
            <person name="Wang S."/>
            <person name="Wang H."/>
            <person name="Wang A."/>
            <person name="Jiang F."/>
            <person name="Liu H."/>
            <person name="Zhao H."/>
            <person name="Xu D."/>
            <person name="Zhang Y."/>
        </authorList>
    </citation>
    <scope>NUCLEOTIDE SEQUENCE [LARGE SCALE GENOMIC DNA]</scope>
    <source>
        <strain evidence="2">cv. Yunnan</strain>
        <tissue evidence="1">Leaves</tissue>
    </source>
</reference>
<comment type="caution">
    <text evidence="1">The sequence shown here is derived from an EMBL/GenBank/DDBJ whole genome shotgun (WGS) entry which is preliminary data.</text>
</comment>
<protein>
    <submittedName>
        <fullName evidence="1">Uncharacterized protein</fullName>
    </submittedName>
</protein>
<name>A0ACB9J774_9ASTR</name>
<evidence type="ECO:0000313" key="1">
    <source>
        <dbReference type="EMBL" id="KAI3816149.1"/>
    </source>
</evidence>
<dbReference type="Proteomes" id="UP001056120">
    <property type="component" value="Linkage Group LG05"/>
</dbReference>
<proteinExistence type="predicted"/>
<gene>
    <name evidence="1" type="ORF">L1987_15839</name>
</gene>
<accession>A0ACB9J774</accession>